<evidence type="ECO:0000313" key="4">
    <source>
        <dbReference type="Proteomes" id="UP000007306"/>
    </source>
</evidence>
<dbReference type="AlphaFoldDB" id="I1P7N3"/>
<dbReference type="HOGENOM" id="CLU_684044_0_0_1"/>
<dbReference type="PANTHER" id="PTHR46413:SF4">
    <property type="entry name" value="HEAVY METAL-ASSOCIATED DOMAIN CONTAINING PROTEIN, EXPRESSED"/>
    <property type="match status" value="1"/>
</dbReference>
<accession>I1P7N3</accession>
<dbReference type="Gramene" id="ORGLA03G0037900.1">
    <property type="protein sequence ID" value="ORGLA03G0037900.1"/>
    <property type="gene ID" value="ORGLA03G0037900"/>
</dbReference>
<dbReference type="InterPro" id="IPR036163">
    <property type="entry name" value="HMA_dom_sf"/>
</dbReference>
<dbReference type="PANTHER" id="PTHR46413">
    <property type="entry name" value="HEAVY METAL-ASSOCIATED ISOPRENYLATED PLANT PROTEIN 6"/>
    <property type="match status" value="1"/>
</dbReference>
<evidence type="ECO:0000256" key="1">
    <source>
        <dbReference type="SAM" id="MobiDB-lite"/>
    </source>
</evidence>
<reference evidence="3" key="1">
    <citation type="submission" date="2015-06" db="UniProtKB">
        <authorList>
            <consortium name="EnsemblPlants"/>
        </authorList>
    </citation>
    <scope>IDENTIFICATION</scope>
</reference>
<feature type="compositionally biased region" description="Basic and acidic residues" evidence="1">
    <location>
        <begin position="92"/>
        <end position="129"/>
    </location>
</feature>
<dbReference type="InterPro" id="IPR044594">
    <property type="entry name" value="HIPP01/3/5/6"/>
</dbReference>
<dbReference type="EnsemblPlants" id="ORGLA03G0037900.1">
    <property type="protein sequence ID" value="ORGLA03G0037900.1"/>
    <property type="gene ID" value="ORGLA03G0037900"/>
</dbReference>
<organism evidence="3 4">
    <name type="scientific">Oryza glaberrima</name>
    <name type="common">African rice</name>
    <dbReference type="NCBI Taxonomy" id="4538"/>
    <lineage>
        <taxon>Eukaryota</taxon>
        <taxon>Viridiplantae</taxon>
        <taxon>Streptophyta</taxon>
        <taxon>Embryophyta</taxon>
        <taxon>Tracheophyta</taxon>
        <taxon>Spermatophyta</taxon>
        <taxon>Magnoliopsida</taxon>
        <taxon>Liliopsida</taxon>
        <taxon>Poales</taxon>
        <taxon>Poaceae</taxon>
        <taxon>BOP clade</taxon>
        <taxon>Oryzoideae</taxon>
        <taxon>Oryzeae</taxon>
        <taxon>Oryzinae</taxon>
        <taxon>Oryza</taxon>
    </lineage>
</organism>
<proteinExistence type="predicted"/>
<feature type="domain" description="HMA" evidence="2">
    <location>
        <begin position="128"/>
        <end position="200"/>
    </location>
</feature>
<evidence type="ECO:0000259" key="2">
    <source>
        <dbReference type="PROSITE" id="PS50846"/>
    </source>
</evidence>
<reference evidence="3 4" key="2">
    <citation type="submission" date="2018-04" db="EMBL/GenBank/DDBJ databases">
        <title>OglaRS2 (Oryza glaberrima Reference Sequence Version 2).</title>
        <authorList>
            <person name="Zhang J."/>
            <person name="Kudrna D."/>
            <person name="Lee S."/>
            <person name="Talag J."/>
            <person name="Rajasekar S."/>
            <person name="Wing R.A."/>
        </authorList>
    </citation>
    <scope>NUCLEOTIDE SEQUENCE [LARGE SCALE GENOMIC DNA]</scope>
    <source>
        <strain evidence="3 4">cv. IRGC 96717</strain>
    </source>
</reference>
<feature type="region of interest" description="Disordered" evidence="1">
    <location>
        <begin position="76"/>
        <end position="129"/>
    </location>
</feature>
<protein>
    <recommendedName>
        <fullName evidence="2">HMA domain-containing protein</fullName>
    </recommendedName>
</protein>
<dbReference type="CDD" id="cd00371">
    <property type="entry name" value="HMA"/>
    <property type="match status" value="1"/>
</dbReference>
<feature type="region of interest" description="Disordered" evidence="1">
    <location>
        <begin position="194"/>
        <end position="232"/>
    </location>
</feature>
<name>I1P7N3_ORYGL</name>
<sequence length="403" mass="43370">MGDEKAAPKAGATADPVVLRMELHCAGCAQKVKKSIKHLAGVESVAADVATNTVVVAGTADAAALKARIEAKTKKPVEVVSAGGGGAAAKKPAAEPKAVKDDGGEKKDAQAKEEKGKKQPPEEKKPKEETVLLRIRLHCDGCADRIRRRIYKIKGVKEVVMDGNAKDEVKVSGTMDVPAMLTYLTEKLNRAVEAVAPGSKKDEKKKDKGGDADGGEKKKDAAGGDKKDKGKSIEIAGPSTAAAAASMAPAPAEASTYHVSPYGHGYFAYPQQQGPPPQLLPVLRRRQWRRRGLRQPQCRRRRRRRLRLLPPPPQRRPQLPAAAVVPAVPVPARHVAGAAAVQRREPQRLLGDVIAMSPATELRGQSDDMYIPTEDFRLRRSEASTKRVVMLSINFCPNLPLLL</sequence>
<dbReference type="InterPro" id="IPR006121">
    <property type="entry name" value="HMA_dom"/>
</dbReference>
<keyword evidence="4" id="KW-1185">Reference proteome</keyword>
<dbReference type="GO" id="GO:0046872">
    <property type="term" value="F:metal ion binding"/>
    <property type="evidence" value="ECO:0007669"/>
    <property type="project" value="InterPro"/>
</dbReference>
<dbReference type="eggNOG" id="KOG1603">
    <property type="taxonomic scope" value="Eukaryota"/>
</dbReference>
<feature type="domain" description="HMA" evidence="2">
    <location>
        <begin position="14"/>
        <end position="77"/>
    </location>
</feature>
<dbReference type="STRING" id="4538.I1P7N3"/>
<dbReference type="Pfam" id="PF00403">
    <property type="entry name" value="HMA"/>
    <property type="match status" value="2"/>
</dbReference>
<dbReference type="SUPFAM" id="SSF55008">
    <property type="entry name" value="HMA, heavy metal-associated domain"/>
    <property type="match status" value="2"/>
</dbReference>
<dbReference type="Gene3D" id="3.30.70.100">
    <property type="match status" value="2"/>
</dbReference>
<feature type="compositionally biased region" description="Basic and acidic residues" evidence="1">
    <location>
        <begin position="199"/>
        <end position="232"/>
    </location>
</feature>
<evidence type="ECO:0000313" key="3">
    <source>
        <dbReference type="EnsemblPlants" id="ORGLA03G0037900.1"/>
    </source>
</evidence>
<dbReference type="PROSITE" id="PS50846">
    <property type="entry name" value="HMA_2"/>
    <property type="match status" value="2"/>
</dbReference>
<dbReference type="Proteomes" id="UP000007306">
    <property type="component" value="Chromosome 3"/>
</dbReference>